<dbReference type="PROSITE" id="PS01124">
    <property type="entry name" value="HTH_ARAC_FAMILY_2"/>
    <property type="match status" value="1"/>
</dbReference>
<dbReference type="AlphaFoldDB" id="A0A7W6BLB0"/>
<dbReference type="EMBL" id="JACIDT010000004">
    <property type="protein sequence ID" value="MBB3925672.1"/>
    <property type="molecule type" value="Genomic_DNA"/>
</dbReference>
<evidence type="ECO:0000256" key="1">
    <source>
        <dbReference type="ARBA" id="ARBA00023015"/>
    </source>
</evidence>
<evidence type="ECO:0000313" key="5">
    <source>
        <dbReference type="EMBL" id="MBB3925672.1"/>
    </source>
</evidence>
<dbReference type="InterPro" id="IPR009057">
    <property type="entry name" value="Homeodomain-like_sf"/>
</dbReference>
<comment type="caution">
    <text evidence="5">The sequence shown here is derived from an EMBL/GenBank/DDBJ whole genome shotgun (WGS) entry which is preliminary data.</text>
</comment>
<dbReference type="InterPro" id="IPR020449">
    <property type="entry name" value="Tscrpt_reg_AraC-type_HTH"/>
</dbReference>
<dbReference type="SUPFAM" id="SSF46689">
    <property type="entry name" value="Homeodomain-like"/>
    <property type="match status" value="1"/>
</dbReference>
<evidence type="ECO:0000313" key="6">
    <source>
        <dbReference type="Proteomes" id="UP000571950"/>
    </source>
</evidence>
<dbReference type="Pfam" id="PF12833">
    <property type="entry name" value="HTH_18"/>
    <property type="match status" value="1"/>
</dbReference>
<dbReference type="GO" id="GO:0003700">
    <property type="term" value="F:DNA-binding transcription factor activity"/>
    <property type="evidence" value="ECO:0007669"/>
    <property type="project" value="InterPro"/>
</dbReference>
<dbReference type="SMART" id="SM00342">
    <property type="entry name" value="HTH_ARAC"/>
    <property type="match status" value="1"/>
</dbReference>
<evidence type="ECO:0000259" key="4">
    <source>
        <dbReference type="PROSITE" id="PS01124"/>
    </source>
</evidence>
<name>A0A7W6BLB0_9SPHN</name>
<sequence>MGNIAQVDMRDLSPNERLVRWGEVISSGRNRVSVQTDDSLAFSGTISVGTLGPVRMLRVEAGPHRLERPPGNGGPEIIPILIQARGAAVMSQDGMDVHLTPGCWTAWTANRAHAITSLTDVEQYAVLVPAPWLGLRPHEIRAMCGRAYGGQPGLANLVFHYIFQLFQQYEGLDTSVHSDMADIIGHLVRLAMNEAQMQRQPVPMRDTLRGRVIDYVRHRLRDPDLSIDAIAEKFGCTKRHLHKVFSDEAVTLSQFIWQERLERCREALVDPAHGGKSVTEIAFMWGFNNSSHFSKIFKDRFGMPPGQWRLTALAGRDVALPAPLS</sequence>
<feature type="domain" description="HTH araC/xylS-type" evidence="4">
    <location>
        <begin position="210"/>
        <end position="311"/>
    </location>
</feature>
<dbReference type="Pfam" id="PF14525">
    <property type="entry name" value="AraC_binding_2"/>
    <property type="match status" value="1"/>
</dbReference>
<dbReference type="InterPro" id="IPR018060">
    <property type="entry name" value="HTH_AraC"/>
</dbReference>
<accession>A0A7W6BLB0</accession>
<reference evidence="5 6" key="1">
    <citation type="submission" date="2020-08" db="EMBL/GenBank/DDBJ databases">
        <title>Genomic Encyclopedia of Type Strains, Phase IV (KMG-IV): sequencing the most valuable type-strain genomes for metagenomic binning, comparative biology and taxonomic classification.</title>
        <authorList>
            <person name="Goeker M."/>
        </authorList>
    </citation>
    <scope>NUCLEOTIDE SEQUENCE [LARGE SCALE GENOMIC DNA]</scope>
    <source>
        <strain evidence="5 6">DSM 26189</strain>
    </source>
</reference>
<evidence type="ECO:0000256" key="3">
    <source>
        <dbReference type="ARBA" id="ARBA00023163"/>
    </source>
</evidence>
<protein>
    <submittedName>
        <fullName evidence="5">AraC-like DNA-binding protein</fullName>
    </submittedName>
</protein>
<organism evidence="5 6">
    <name type="scientific">Sphingobium jiangsuense</name>
    <dbReference type="NCBI Taxonomy" id="870476"/>
    <lineage>
        <taxon>Bacteria</taxon>
        <taxon>Pseudomonadati</taxon>
        <taxon>Pseudomonadota</taxon>
        <taxon>Alphaproteobacteria</taxon>
        <taxon>Sphingomonadales</taxon>
        <taxon>Sphingomonadaceae</taxon>
        <taxon>Sphingobium</taxon>
    </lineage>
</organism>
<keyword evidence="2 5" id="KW-0238">DNA-binding</keyword>
<dbReference type="PANTHER" id="PTHR43280:SF28">
    <property type="entry name" value="HTH-TYPE TRANSCRIPTIONAL ACTIVATOR RHAS"/>
    <property type="match status" value="1"/>
</dbReference>
<dbReference type="GO" id="GO:0043565">
    <property type="term" value="F:sequence-specific DNA binding"/>
    <property type="evidence" value="ECO:0007669"/>
    <property type="project" value="InterPro"/>
</dbReference>
<gene>
    <name evidence="5" type="ORF">GGR43_001387</name>
</gene>
<dbReference type="PANTHER" id="PTHR43280">
    <property type="entry name" value="ARAC-FAMILY TRANSCRIPTIONAL REGULATOR"/>
    <property type="match status" value="1"/>
</dbReference>
<dbReference type="PRINTS" id="PR00032">
    <property type="entry name" value="HTHARAC"/>
</dbReference>
<proteinExistence type="predicted"/>
<dbReference type="Gene3D" id="1.10.10.60">
    <property type="entry name" value="Homeodomain-like"/>
    <property type="match status" value="1"/>
</dbReference>
<dbReference type="InterPro" id="IPR035418">
    <property type="entry name" value="AraC-bd_2"/>
</dbReference>
<keyword evidence="6" id="KW-1185">Reference proteome</keyword>
<evidence type="ECO:0000256" key="2">
    <source>
        <dbReference type="ARBA" id="ARBA00023125"/>
    </source>
</evidence>
<dbReference type="Proteomes" id="UP000571950">
    <property type="component" value="Unassembled WGS sequence"/>
</dbReference>
<keyword evidence="3" id="KW-0804">Transcription</keyword>
<dbReference type="RefSeq" id="WP_188071236.1">
    <property type="nucleotide sequence ID" value="NZ_BSPS01000047.1"/>
</dbReference>
<keyword evidence="1" id="KW-0805">Transcription regulation</keyword>